<feature type="compositionally biased region" description="Basic and acidic residues" evidence="1">
    <location>
        <begin position="93"/>
        <end position="123"/>
    </location>
</feature>
<dbReference type="Proteomes" id="UP000034246">
    <property type="component" value="Unassembled WGS sequence"/>
</dbReference>
<name>A0A0G0NF08_9BACT</name>
<organism evidence="2 3">
    <name type="scientific">Candidatus Woesebacteria bacterium GW2011_GWA1_39_21</name>
    <dbReference type="NCBI Taxonomy" id="1618550"/>
    <lineage>
        <taxon>Bacteria</taxon>
        <taxon>Candidatus Woeseibacteriota</taxon>
    </lineage>
</organism>
<gene>
    <name evidence="2" type="ORF">UT39_C0008G0044</name>
</gene>
<dbReference type="STRING" id="1618550.UT39_C0008G0044"/>
<feature type="region of interest" description="Disordered" evidence="1">
    <location>
        <begin position="89"/>
        <end position="123"/>
    </location>
</feature>
<evidence type="ECO:0000313" key="3">
    <source>
        <dbReference type="Proteomes" id="UP000034246"/>
    </source>
</evidence>
<comment type="caution">
    <text evidence="2">The sequence shown here is derived from an EMBL/GenBank/DDBJ whole genome shotgun (WGS) entry which is preliminary data.</text>
</comment>
<proteinExistence type="predicted"/>
<dbReference type="EMBL" id="LBWP01000008">
    <property type="protein sequence ID" value="KKR11411.1"/>
    <property type="molecule type" value="Genomic_DNA"/>
</dbReference>
<sequence length="123" mass="13692">MADEESTKESNGVLASALFGQAFGNMYQYHLEQAQRDKAQGLSDKAADHERKAQLALANSILLSPAPLLSEEENVQYLRLLNEGYSVNPDGTFNEKKVGESNKQRLTELTKKGFPEYQKEAGR</sequence>
<evidence type="ECO:0000256" key="1">
    <source>
        <dbReference type="SAM" id="MobiDB-lite"/>
    </source>
</evidence>
<reference evidence="2 3" key="1">
    <citation type="journal article" date="2015" name="Nature">
        <title>rRNA introns, odd ribosomes, and small enigmatic genomes across a large radiation of phyla.</title>
        <authorList>
            <person name="Brown C.T."/>
            <person name="Hug L.A."/>
            <person name="Thomas B.C."/>
            <person name="Sharon I."/>
            <person name="Castelle C.J."/>
            <person name="Singh A."/>
            <person name="Wilkins M.J."/>
            <person name="Williams K.H."/>
            <person name="Banfield J.F."/>
        </authorList>
    </citation>
    <scope>NUCLEOTIDE SEQUENCE [LARGE SCALE GENOMIC DNA]</scope>
</reference>
<protein>
    <submittedName>
        <fullName evidence="2">Uncharacterized protein</fullName>
    </submittedName>
</protein>
<accession>A0A0G0NF08</accession>
<dbReference type="AlphaFoldDB" id="A0A0G0NF08"/>
<evidence type="ECO:0000313" key="2">
    <source>
        <dbReference type="EMBL" id="KKR11411.1"/>
    </source>
</evidence>